<dbReference type="InterPro" id="IPR055072">
    <property type="entry name" value="Ferlin_DSRM"/>
</dbReference>
<proteinExistence type="predicted"/>
<evidence type="ECO:0000256" key="3">
    <source>
        <dbReference type="ARBA" id="ARBA00022737"/>
    </source>
</evidence>
<dbReference type="InterPro" id="IPR035892">
    <property type="entry name" value="C2_domain_sf"/>
</dbReference>
<evidence type="ECO:0000256" key="4">
    <source>
        <dbReference type="ARBA" id="ARBA00022989"/>
    </source>
</evidence>
<evidence type="ECO:0000313" key="10">
    <source>
        <dbReference type="Proteomes" id="UP000823941"/>
    </source>
</evidence>
<dbReference type="Pfam" id="PF08150">
    <property type="entry name" value="FerB"/>
    <property type="match status" value="1"/>
</dbReference>
<evidence type="ECO:0000256" key="6">
    <source>
        <dbReference type="SAM" id="MobiDB-lite"/>
    </source>
</evidence>
<dbReference type="SMART" id="SM01202">
    <property type="entry name" value="FerI"/>
    <property type="match status" value="1"/>
</dbReference>
<reference evidence="9 10" key="1">
    <citation type="submission" date="2021-06" db="EMBL/GenBank/DDBJ databases">
        <title>A haploid diamondback moth (Plutella xylostella L.) genome assembly resolves 31 chromosomes and identifies a diamide resistance mutation.</title>
        <authorList>
            <person name="Ward C.M."/>
            <person name="Perry K.D."/>
            <person name="Baker G."/>
            <person name="Powis K."/>
            <person name="Heckel D.G."/>
            <person name="Baxter S.W."/>
        </authorList>
    </citation>
    <scope>NUCLEOTIDE SEQUENCE [LARGE SCALE GENOMIC DNA]</scope>
    <source>
        <strain evidence="9 10">LV</strain>
        <tissue evidence="9">Single pupa</tissue>
    </source>
</reference>
<comment type="caution">
    <text evidence="9">The sequence shown here is derived from an EMBL/GenBank/DDBJ whole genome shotgun (WGS) entry which is preliminary data.</text>
</comment>
<dbReference type="SUPFAM" id="SSF49562">
    <property type="entry name" value="C2 domain (Calcium/lipid-binding domain, CaLB)"/>
    <property type="match status" value="3"/>
</dbReference>
<keyword evidence="4 7" id="KW-1133">Transmembrane helix</keyword>
<dbReference type="Pfam" id="PF22901">
    <property type="entry name" value="dsrm_Ferlin"/>
    <property type="match status" value="1"/>
</dbReference>
<keyword evidence="5 7" id="KW-0472">Membrane</keyword>
<dbReference type="Gene3D" id="2.60.40.150">
    <property type="entry name" value="C2 domain"/>
    <property type="match status" value="3"/>
</dbReference>
<dbReference type="CDD" id="cd04037">
    <property type="entry name" value="C2E_Ferlin"/>
    <property type="match status" value="1"/>
</dbReference>
<evidence type="ECO:0000256" key="7">
    <source>
        <dbReference type="SAM" id="Phobius"/>
    </source>
</evidence>
<protein>
    <recommendedName>
        <fullName evidence="8">C2 domain-containing protein</fullName>
    </recommendedName>
</protein>
<evidence type="ECO:0000259" key="8">
    <source>
        <dbReference type="PROSITE" id="PS50004"/>
    </source>
</evidence>
<dbReference type="InterPro" id="IPR037721">
    <property type="entry name" value="Ferlin"/>
</dbReference>
<keyword evidence="2 7" id="KW-0812">Transmembrane</keyword>
<feature type="region of interest" description="Disordered" evidence="6">
    <location>
        <begin position="1011"/>
        <end position="1031"/>
    </location>
</feature>
<feature type="compositionally biased region" description="Polar residues" evidence="6">
    <location>
        <begin position="1015"/>
        <end position="1031"/>
    </location>
</feature>
<accession>A0ABQ7R840</accession>
<feature type="domain" description="C2" evidence="8">
    <location>
        <begin position="176"/>
        <end position="299"/>
    </location>
</feature>
<evidence type="ECO:0000313" key="9">
    <source>
        <dbReference type="EMBL" id="KAG7313467.1"/>
    </source>
</evidence>
<dbReference type="PROSITE" id="PS50004">
    <property type="entry name" value="C2"/>
    <property type="match status" value="3"/>
</dbReference>
<dbReference type="InterPro" id="IPR012968">
    <property type="entry name" value="FerIin_dom"/>
</dbReference>
<comment type="subcellular location">
    <subcellularLocation>
        <location evidence="1">Membrane</location>
        <topology evidence="1">Single-pass membrane protein</topology>
    </subcellularLocation>
</comment>
<evidence type="ECO:0000256" key="1">
    <source>
        <dbReference type="ARBA" id="ARBA00004167"/>
    </source>
</evidence>
<sequence length="1676" mass="191710">MHKRSSLTRKRTQKVIQLKEQDDFLDPEAMPQYFQILVKILEGHKLAWTNPQNANSYVLVVLGKKQYRTALKKKTEEPAYKEMFTFEMFVNMRELVRSSVWLAVMELSSLYVPPRMVGEATIDLGTIWAQTDHQVLEKWVQLNATKDTTTGPVGFLKLDVSIIPRDDSIPPSTLVDERKSTLDLLPSGSEQQRANYVIGIYGAYGLPNEVNQADKRSAKPPNTFVRITFCGLVVKTSTQSRTNNPVFNEQISIVEMFPNLSQTILLEVCVPGGLNNRVIASKELKLSQICHDGENGFVPTFGPSLLHLNATSCSGQTYNSGVDTPFYGGAVLMSLKTVVPYYQQSVRTTSVEAVEAVDVKTLWMLEDFSFYCPILEVSMLDKKLIGKQCGVAITVGEINSEEVPKDPDFLKAINDVRAQKLHYTKSMDITNSASECPYMDFSNGFPVLQLASRLPDFRFRMYRNNMIQRMIYDLENAIKEVEGRLEGFDYGSAKELIDIMKRTRDEIISQIMKFLDVVQFTTTDESATVLKKYSTELDEKQFAIQAEEMDKIYQNLTEQAKLGHDSSLMDTRRGAKDMLFSSKALVADMKKLIYMMPQAWSDVVVWLLSGGSRVAYYKLSPADIVYSVIPDQCGLNCGRIRTVLMKPIKCPAHPNSSTSCSCVAAKIELCMWMGLFKQRSLFNTNIPSGMKLTRLEDGHKLVLKSAGTMIECRAFIYKAKLKFDKSISNFHAFVRIYAANHYAETKARKGVAPIWDEVIKIVRMVFTSSERLLNSPPDVIVEIYASTTETKSKIELVGRFHATPVINDNIGYEDAPRLRWYDIKHDHQLKGQIQMSLQMVQVPETVIGSTVFCSNSSAVDDTNTDQIGNIESIPHYLKPVCTTYKVDVYWWGLRDVKATRKPCVVLEMDEVKIKSDAIPMEKCNCNFLNCRMSNIVEASLDDVLRSTLRVKLYDKSTFGRSVFLGYNRKNPTKFIVNWLPKTKRDSMLGPIVPQNFIQVNQLLCVRKRNQDKNNSHGQISYGSRKSSTEGLNKSKISTSSWWRMRNRHRTLDEECALLPIVKAEEKVIINQIPTFHNDWWIRFHSSKISSDDEPYRITIYKSELEAQPEFSKFKDWCSSLKLYCGKKVGRPDKDNQLYCGSVKVGIAIYSWPPPHNTLAVTPSGVELSNSFFEDYPRNDPTRFLVRCYVVRGLKLEPKDNSINPYIVISCGKKKIEDRKKYVTQSSNPIFGRSYEFRCMIPDDYRLKVSVYDFDGASNDELIGSTVIDLEDRVYTKHKARVGLPMEYRNNGPVPWRDSKKPSAILDELCRKNHLKPPEFPDSSSVIVNGVVYRDEIEYEIQGSVSEELEKKENVCLSLLHNWHTLPVCGYSLVPEHVETRSLYLNPDQPGLETGKLQMWVDIYDLQSTKAPPPAVTFEDTVSTEYELRVHFDKIDDGPDTEARTPLPIAVYIKAWLGGYQENMQTTDNLHRDPTGILLLDWNMVFNFYYDHKKNEMTVENKTFGRLDDFKMVPVLYIQVFNTYNDFCPLGELTLDISRMPYPVSDAKQCELEQVDGRKLFLFSKSRPVCGWWPLQGTDVEKKLYFLAGRLQMSVCVVALETHEPGFLGSLSGTICKEVQIYKRLPTKWYIIPLLLLIAVYIFCNVYPHYAKCLINNFRHSNRIRRKIYYYQTMVLF</sequence>
<gene>
    <name evidence="9" type="ORF">JYU34_000597</name>
</gene>
<evidence type="ECO:0000256" key="5">
    <source>
        <dbReference type="ARBA" id="ARBA00023136"/>
    </source>
</evidence>
<evidence type="ECO:0000256" key="2">
    <source>
        <dbReference type="ARBA" id="ARBA00022692"/>
    </source>
</evidence>
<dbReference type="PANTHER" id="PTHR12546:SF60">
    <property type="entry name" value="MISFIRE, ISOFORM F"/>
    <property type="match status" value="1"/>
</dbReference>
<dbReference type="InterPro" id="IPR037724">
    <property type="entry name" value="C2E_Ferlin"/>
</dbReference>
<feature type="domain" description="C2" evidence="8">
    <location>
        <begin position="17"/>
        <end position="140"/>
    </location>
</feature>
<feature type="domain" description="C2" evidence="8">
    <location>
        <begin position="1161"/>
        <end position="1282"/>
    </location>
</feature>
<dbReference type="EMBL" id="JAHIBW010000001">
    <property type="protein sequence ID" value="KAG7313467.1"/>
    <property type="molecule type" value="Genomic_DNA"/>
</dbReference>
<dbReference type="Proteomes" id="UP000823941">
    <property type="component" value="Chromosome 1"/>
</dbReference>
<dbReference type="SMART" id="SM01201">
    <property type="entry name" value="FerB"/>
    <property type="match status" value="1"/>
</dbReference>
<keyword evidence="10" id="KW-1185">Reference proteome</keyword>
<feature type="transmembrane region" description="Helical" evidence="7">
    <location>
        <begin position="1628"/>
        <end position="1649"/>
    </location>
</feature>
<dbReference type="InterPro" id="IPR012561">
    <property type="entry name" value="Ferlin_B-domain"/>
</dbReference>
<dbReference type="PANTHER" id="PTHR12546">
    <property type="entry name" value="FER-1-LIKE"/>
    <property type="match status" value="1"/>
</dbReference>
<dbReference type="InterPro" id="IPR000008">
    <property type="entry name" value="C2_dom"/>
</dbReference>
<dbReference type="SMART" id="SM00239">
    <property type="entry name" value="C2"/>
    <property type="match status" value="3"/>
</dbReference>
<dbReference type="Pfam" id="PF00168">
    <property type="entry name" value="C2"/>
    <property type="match status" value="3"/>
</dbReference>
<organism evidence="9 10">
    <name type="scientific">Plutella xylostella</name>
    <name type="common">Diamondback moth</name>
    <name type="synonym">Plutella maculipennis</name>
    <dbReference type="NCBI Taxonomy" id="51655"/>
    <lineage>
        <taxon>Eukaryota</taxon>
        <taxon>Metazoa</taxon>
        <taxon>Ecdysozoa</taxon>
        <taxon>Arthropoda</taxon>
        <taxon>Hexapoda</taxon>
        <taxon>Insecta</taxon>
        <taxon>Pterygota</taxon>
        <taxon>Neoptera</taxon>
        <taxon>Endopterygota</taxon>
        <taxon>Lepidoptera</taxon>
        <taxon>Glossata</taxon>
        <taxon>Ditrysia</taxon>
        <taxon>Yponomeutoidea</taxon>
        <taxon>Plutellidae</taxon>
        <taxon>Plutella</taxon>
    </lineage>
</organism>
<name>A0ABQ7R840_PLUXY</name>
<keyword evidence="3" id="KW-0677">Repeat</keyword>